<evidence type="ECO:0000256" key="5">
    <source>
        <dbReference type="ARBA" id="ARBA00022596"/>
    </source>
</evidence>
<dbReference type="PANTHER" id="PTHR42958">
    <property type="entry name" value="HYDROGENASE-2 LARGE CHAIN"/>
    <property type="match status" value="1"/>
</dbReference>
<evidence type="ECO:0000256" key="2">
    <source>
        <dbReference type="ARBA" id="ARBA00004196"/>
    </source>
</evidence>
<dbReference type="PANTHER" id="PTHR42958:SF2">
    <property type="entry name" value="UPTAKE HYDROGENASE LARGE SUBUNIT"/>
    <property type="match status" value="1"/>
</dbReference>
<evidence type="ECO:0000256" key="10">
    <source>
        <dbReference type="ARBA" id="ARBA00041237"/>
    </source>
</evidence>
<evidence type="ECO:0000256" key="12">
    <source>
        <dbReference type="RuleBase" id="RU003896"/>
    </source>
</evidence>
<accession>A0ABX7X6P8</accession>
<dbReference type="InterPro" id="IPR029014">
    <property type="entry name" value="NiFe-Hase_large"/>
</dbReference>
<protein>
    <recommendedName>
        <fullName evidence="9">Uptake hydrogenase large subunit</fullName>
    </recommendedName>
    <alternativeName>
        <fullName evidence="11">Hydrogenlyase</fullName>
    </alternativeName>
    <alternativeName>
        <fullName evidence="10">Membrane-bound hydrogenase large subunit</fullName>
    </alternativeName>
</protein>
<evidence type="ECO:0000256" key="6">
    <source>
        <dbReference type="ARBA" id="ARBA00022723"/>
    </source>
</evidence>
<evidence type="ECO:0000256" key="9">
    <source>
        <dbReference type="ARBA" id="ARBA00040803"/>
    </source>
</evidence>
<evidence type="ECO:0000256" key="8">
    <source>
        <dbReference type="ARBA" id="ARBA00037655"/>
    </source>
</evidence>
<name>A0ABX7X6P8_9GAMM</name>
<dbReference type="PROSITE" id="PS00508">
    <property type="entry name" value="NI_HGENASE_L_2"/>
    <property type="match status" value="1"/>
</dbReference>
<evidence type="ECO:0000256" key="4">
    <source>
        <dbReference type="ARBA" id="ARBA00011771"/>
    </source>
</evidence>
<proteinExistence type="inferred from homology"/>
<evidence type="ECO:0000256" key="7">
    <source>
        <dbReference type="ARBA" id="ARBA00023002"/>
    </source>
</evidence>
<evidence type="ECO:0000313" key="13">
    <source>
        <dbReference type="EMBL" id="QTR50987.1"/>
    </source>
</evidence>
<dbReference type="Proteomes" id="UP000672027">
    <property type="component" value="Chromosome"/>
</dbReference>
<dbReference type="PROSITE" id="PS00507">
    <property type="entry name" value="NI_HGENASE_L_1"/>
    <property type="match status" value="1"/>
</dbReference>
<dbReference type="InterPro" id="IPR018194">
    <property type="entry name" value="Ni-dep_hyd_lsu_Ni_BS"/>
</dbReference>
<dbReference type="SUPFAM" id="SSF56762">
    <property type="entry name" value="HydB/Nqo4-like"/>
    <property type="match status" value="1"/>
</dbReference>
<reference evidence="13 14" key="1">
    <citation type="submission" date="2021-04" db="EMBL/GenBank/DDBJ databases">
        <title>Genomics, taxonomy and metabolism of representatives of sulfur bacteria of the genus Thiothrix: Thiothrix fructosivorans QT, Thiothrix unzii A1T and three new species, Thiothrix subterranea sp. nov., Thiothrix litoralis sp. nov. and 'Candidatus Thiothrix anitrata' sp. nov.</title>
        <authorList>
            <person name="Ravin N.V."/>
            <person name="Smolyakov D."/>
            <person name="Rudenko T.S."/>
            <person name="Mardanov A.V."/>
            <person name="Beletsky A.V."/>
            <person name="Markov N.D."/>
            <person name="Fomenkov A.I."/>
            <person name="Roberts R.J."/>
            <person name="Karnachuk O.V."/>
            <person name="Novikov A."/>
            <person name="Grabovich M.Y."/>
        </authorList>
    </citation>
    <scope>NUCLEOTIDE SEQUENCE [LARGE SCALE GENOMIC DNA]</scope>
    <source>
        <strain evidence="13 14">A52</strain>
    </source>
</reference>
<comment type="subcellular location">
    <subcellularLocation>
        <location evidence="2">Cell envelope</location>
    </subcellularLocation>
</comment>
<dbReference type="EMBL" id="CP072800">
    <property type="protein sequence ID" value="QTR50987.1"/>
    <property type="molecule type" value="Genomic_DNA"/>
</dbReference>
<evidence type="ECO:0000313" key="14">
    <source>
        <dbReference type="Proteomes" id="UP000672027"/>
    </source>
</evidence>
<comment type="function">
    <text evidence="8">This enzyme recycles the H(2) produced by nitrogenase to increase the production of ATP and to protect nitrogenase against inhibition or damage by O(2) under carbon- or phosphate-limited conditions.</text>
</comment>
<comment type="cofactor">
    <cofactor evidence="1">
        <name>Ni(2+)</name>
        <dbReference type="ChEBI" id="CHEBI:49786"/>
    </cofactor>
</comment>
<comment type="similarity">
    <text evidence="3 12">Belongs to the [NiFe]/[NiFeSe] hydrogenase large subunit family.</text>
</comment>
<keyword evidence="5 12" id="KW-0533">Nickel</keyword>
<keyword evidence="6 12" id="KW-0479">Metal-binding</keyword>
<organism evidence="13 14">
    <name type="scientific">Candidatus Thiothrix anitrata</name>
    <dbReference type="NCBI Taxonomy" id="2823902"/>
    <lineage>
        <taxon>Bacteria</taxon>
        <taxon>Pseudomonadati</taxon>
        <taxon>Pseudomonadota</taxon>
        <taxon>Gammaproteobacteria</taxon>
        <taxon>Thiotrichales</taxon>
        <taxon>Thiotrichaceae</taxon>
        <taxon>Thiothrix</taxon>
    </lineage>
</organism>
<dbReference type="Pfam" id="PF00374">
    <property type="entry name" value="NiFeSe_Hases"/>
    <property type="match status" value="1"/>
</dbReference>
<evidence type="ECO:0000256" key="3">
    <source>
        <dbReference type="ARBA" id="ARBA00009292"/>
    </source>
</evidence>
<keyword evidence="14" id="KW-1185">Reference proteome</keyword>
<dbReference type="Gene3D" id="1.10.645.10">
    <property type="entry name" value="Cytochrome-c3 Hydrogenase, chain B"/>
    <property type="match status" value="1"/>
</dbReference>
<sequence>MTERVVVDPITRIEGHLRIEAQMNGNTIEQAYSAGTMVRGIEIILRGRDPRDAWAYAQRICGVCTLVHGIASVRSVEDALKYKIPPNAQLIRNLMIAAQYVHDHVMHFYHLHALDWVDVVSALKADPKATSDLAQKISPTWPNSSVGYFADQQAKLKKFVEAGQLGIFAKAYWGHPAYKLPPEANLMAVSHYLEALAWQRDVVKLHTIFGGKNPHPNFLVGGVPCPIDLNSDSAINMERLSQVQDIIKKMQEFVDKVYVPDTLAIASFYKDWFKQGEGLGNFMTYGDFPEKGMDDPTSFLIPSGVILNRNLSEIHPVDLNADDQIQEFIAHSWYDYSDGKDKGLHPYAGETALNYTGPKPPYKQLEVDQSYSWMKSPRWKGQAVEVGPLARVLMLYAKGHAHTKELVDYTLKYLDAPIEALYSTLGRTAARTLETKVIADNMQTWFDNLVANIKAGDTKTFNETLWEPSSWPSKAQGVGFMEAPRGALAHWIVIEDQKIANYQAVVPSTWNAGPRDTNNQAGAYEASLAGHTLHDSKQPIEILRTIHSFDPCIACAVHVTDPDGEELVKVHIQ</sequence>
<keyword evidence="7 12" id="KW-0560">Oxidoreductase</keyword>
<dbReference type="RefSeq" id="WP_210229005.1">
    <property type="nucleotide sequence ID" value="NZ_CP072800.1"/>
</dbReference>
<evidence type="ECO:0000256" key="11">
    <source>
        <dbReference type="ARBA" id="ARBA00042683"/>
    </source>
</evidence>
<dbReference type="InterPro" id="IPR001501">
    <property type="entry name" value="Ni-dep_hyd_lsu"/>
</dbReference>
<gene>
    <name evidence="13" type="ORF">J8380_05325</name>
</gene>
<comment type="subunit">
    <text evidence="4">Heterodimer of a large and a small subunit.</text>
</comment>
<evidence type="ECO:0000256" key="1">
    <source>
        <dbReference type="ARBA" id="ARBA00001967"/>
    </source>
</evidence>
<dbReference type="InterPro" id="IPR050867">
    <property type="entry name" value="NiFe/NiFeSe_hydrgnase_LSU"/>
</dbReference>